<dbReference type="Gene3D" id="3.40.50.10800">
    <property type="entry name" value="NadA-like"/>
    <property type="match status" value="3"/>
</dbReference>
<accession>A0A9D9DPP5</accession>
<evidence type="ECO:0000256" key="4">
    <source>
        <dbReference type="ARBA" id="ARBA00022642"/>
    </source>
</evidence>
<keyword evidence="4 9" id="KW-0662">Pyridine nucleotide biosynthesis</keyword>
<reference evidence="10" key="2">
    <citation type="journal article" date="2021" name="PeerJ">
        <title>Extensive microbial diversity within the chicken gut microbiome revealed by metagenomics and culture.</title>
        <authorList>
            <person name="Gilroy R."/>
            <person name="Ravi A."/>
            <person name="Getino M."/>
            <person name="Pursley I."/>
            <person name="Horton D.L."/>
            <person name="Alikhan N.F."/>
            <person name="Baker D."/>
            <person name="Gharbi K."/>
            <person name="Hall N."/>
            <person name="Watson M."/>
            <person name="Adriaenssens E.M."/>
            <person name="Foster-Nyarko E."/>
            <person name="Jarju S."/>
            <person name="Secka A."/>
            <person name="Antonio M."/>
            <person name="Oren A."/>
            <person name="Chaudhuri R.R."/>
            <person name="La Ragione R."/>
            <person name="Hildebrand F."/>
            <person name="Pallen M.J."/>
        </authorList>
    </citation>
    <scope>NUCLEOTIDE SEQUENCE</scope>
    <source>
        <strain evidence="10">10192</strain>
    </source>
</reference>
<dbReference type="GO" id="GO:0051539">
    <property type="term" value="F:4 iron, 4 sulfur cluster binding"/>
    <property type="evidence" value="ECO:0007669"/>
    <property type="project" value="UniProtKB-KW"/>
</dbReference>
<comment type="cofactor">
    <cofactor evidence="9">
        <name>[4Fe-4S] cluster</name>
        <dbReference type="ChEBI" id="CHEBI:49883"/>
    </cofactor>
    <text evidence="9">Binds 1 [4Fe-4S] cluster per subunit.</text>
</comment>
<dbReference type="Proteomes" id="UP000823632">
    <property type="component" value="Unassembled WGS sequence"/>
</dbReference>
<comment type="caution">
    <text evidence="10">The sequence shown here is derived from an EMBL/GenBank/DDBJ whole genome shotgun (WGS) entry which is preliminary data.</text>
</comment>
<feature type="binding site" evidence="9">
    <location>
        <position position="171"/>
    </location>
    <ligand>
        <name>[4Fe-4S] cluster</name>
        <dbReference type="ChEBI" id="CHEBI:49883"/>
    </ligand>
</feature>
<evidence type="ECO:0000256" key="9">
    <source>
        <dbReference type="HAMAP-Rule" id="MF_00568"/>
    </source>
</evidence>
<feature type="binding site" evidence="9">
    <location>
        <position position="85"/>
    </location>
    <ligand>
        <name>[4Fe-4S] cluster</name>
        <dbReference type="ChEBI" id="CHEBI:49883"/>
    </ligand>
</feature>
<organism evidence="10 11">
    <name type="scientific">Candidatus Scatousia excrementipullorum</name>
    <dbReference type="NCBI Taxonomy" id="2840936"/>
    <lineage>
        <taxon>Bacteria</taxon>
        <taxon>Candidatus Scatousia</taxon>
    </lineage>
</organism>
<keyword evidence="7 9" id="KW-0408">Iron</keyword>
<keyword evidence="5 9" id="KW-0808">Transferase</keyword>
<dbReference type="AlphaFoldDB" id="A0A9D9DPP5"/>
<gene>
    <name evidence="9 10" type="primary">nadA</name>
    <name evidence="10" type="ORF">IAC76_09095</name>
</gene>
<dbReference type="NCBIfam" id="TIGR00550">
    <property type="entry name" value="nadA"/>
    <property type="match status" value="1"/>
</dbReference>
<dbReference type="GO" id="GO:0046872">
    <property type="term" value="F:metal ion binding"/>
    <property type="evidence" value="ECO:0007669"/>
    <property type="project" value="UniProtKB-KW"/>
</dbReference>
<proteinExistence type="inferred from homology"/>
<evidence type="ECO:0000313" key="11">
    <source>
        <dbReference type="Proteomes" id="UP000823632"/>
    </source>
</evidence>
<dbReference type="GO" id="GO:0008987">
    <property type="term" value="F:quinolinate synthetase A activity"/>
    <property type="evidence" value="ECO:0007669"/>
    <property type="project" value="UniProtKB-UniRule"/>
</dbReference>
<keyword evidence="8 9" id="KW-0411">Iron-sulfur</keyword>
<evidence type="ECO:0000256" key="5">
    <source>
        <dbReference type="ARBA" id="ARBA00022679"/>
    </source>
</evidence>
<dbReference type="InterPro" id="IPR003473">
    <property type="entry name" value="NadA"/>
</dbReference>
<keyword evidence="6 9" id="KW-0479">Metal-binding</keyword>
<dbReference type="InterPro" id="IPR023066">
    <property type="entry name" value="Quinolinate_synth_type2"/>
</dbReference>
<evidence type="ECO:0000256" key="1">
    <source>
        <dbReference type="ARBA" id="ARBA00005065"/>
    </source>
</evidence>
<dbReference type="EC" id="2.5.1.72" evidence="2 9"/>
<feature type="binding site" evidence="9">
    <location>
        <position position="214"/>
    </location>
    <ligand>
        <name>iminosuccinate</name>
        <dbReference type="ChEBI" id="CHEBI:77875"/>
    </ligand>
</feature>
<feature type="binding site" evidence="9">
    <location>
        <begin position="197"/>
        <end position="199"/>
    </location>
    <ligand>
        <name>iminosuccinate</name>
        <dbReference type="ChEBI" id="CHEBI:77875"/>
    </ligand>
</feature>
<dbReference type="EMBL" id="JADIND010000202">
    <property type="protein sequence ID" value="MBO8431529.1"/>
    <property type="molecule type" value="Genomic_DNA"/>
</dbReference>
<evidence type="ECO:0000256" key="2">
    <source>
        <dbReference type="ARBA" id="ARBA00012669"/>
    </source>
</evidence>
<keyword evidence="3 9" id="KW-0004">4Fe-4S</keyword>
<feature type="binding site" evidence="9">
    <location>
        <position position="260"/>
    </location>
    <ligand>
        <name>[4Fe-4S] cluster</name>
        <dbReference type="ChEBI" id="CHEBI:49883"/>
    </ligand>
</feature>
<evidence type="ECO:0000256" key="6">
    <source>
        <dbReference type="ARBA" id="ARBA00022723"/>
    </source>
</evidence>
<name>A0A9D9DPP5_9BACT</name>
<sequence>MNSKIIEEINNLKKKKNAVILAHCYQNIEIDEVADFVGDSLYLSQMAAKTEADIIIFAGVYFMAQTAKILNPSKKVILPNKNAGCDMADMINLNQLREFKSKHPDIPVVCYINSTAEVKSECDICCTSSNAVEIVKSLNAPEVLFIPDKNLGRWVEKELGNVKVVTYDGCCPIHNDFKIKDLLATKREYPAATVLAHPECREEFLSGADFVGSTTGIMNYVKNSSKKEFIIATEKGVTERLKRDYPHKQFHSICNKPVVCPSMKLNSLEDIYNSLKNETTEIEVNKEISDKAKKCINRMLEVSKKCPTKA</sequence>
<evidence type="ECO:0000256" key="3">
    <source>
        <dbReference type="ARBA" id="ARBA00022485"/>
    </source>
</evidence>
<dbReference type="GO" id="GO:0034628">
    <property type="term" value="P:'de novo' NAD+ biosynthetic process from L-aspartate"/>
    <property type="evidence" value="ECO:0007669"/>
    <property type="project" value="TreeGrafter"/>
</dbReference>
<comment type="catalytic activity">
    <reaction evidence="9">
        <text>iminosuccinate + dihydroxyacetone phosphate = quinolinate + phosphate + 2 H2O + H(+)</text>
        <dbReference type="Rhea" id="RHEA:25888"/>
        <dbReference type="ChEBI" id="CHEBI:15377"/>
        <dbReference type="ChEBI" id="CHEBI:15378"/>
        <dbReference type="ChEBI" id="CHEBI:29959"/>
        <dbReference type="ChEBI" id="CHEBI:43474"/>
        <dbReference type="ChEBI" id="CHEBI:57642"/>
        <dbReference type="ChEBI" id="CHEBI:77875"/>
        <dbReference type="EC" id="2.5.1.72"/>
    </reaction>
</comment>
<comment type="similarity">
    <text evidence="9">Belongs to the quinolinate synthase family. Type 2 subfamily.</text>
</comment>
<protein>
    <recommendedName>
        <fullName evidence="2 9">Quinolinate synthase</fullName>
        <ecNumber evidence="2 9">2.5.1.72</ecNumber>
    </recommendedName>
</protein>
<evidence type="ECO:0000256" key="8">
    <source>
        <dbReference type="ARBA" id="ARBA00023014"/>
    </source>
</evidence>
<reference evidence="10" key="1">
    <citation type="submission" date="2020-10" db="EMBL/GenBank/DDBJ databases">
        <authorList>
            <person name="Gilroy R."/>
        </authorList>
    </citation>
    <scope>NUCLEOTIDE SEQUENCE</scope>
    <source>
        <strain evidence="10">10192</strain>
    </source>
</reference>
<dbReference type="InterPro" id="IPR036094">
    <property type="entry name" value="NadA_sf"/>
</dbReference>
<feature type="binding site" evidence="9">
    <location>
        <position position="23"/>
    </location>
    <ligand>
        <name>iminosuccinate</name>
        <dbReference type="ChEBI" id="CHEBI:77875"/>
    </ligand>
</feature>
<dbReference type="HAMAP" id="MF_00568">
    <property type="entry name" value="NadA_type2"/>
    <property type="match status" value="1"/>
</dbReference>
<evidence type="ECO:0000313" key="10">
    <source>
        <dbReference type="EMBL" id="MBO8431529.1"/>
    </source>
</evidence>
<dbReference type="PANTHER" id="PTHR30573:SF0">
    <property type="entry name" value="QUINOLINATE SYNTHASE, CHLOROPLASTIC"/>
    <property type="match status" value="1"/>
</dbReference>
<dbReference type="Pfam" id="PF02445">
    <property type="entry name" value="NadA"/>
    <property type="match status" value="1"/>
</dbReference>
<evidence type="ECO:0000256" key="7">
    <source>
        <dbReference type="ARBA" id="ARBA00023004"/>
    </source>
</evidence>
<feature type="binding site" evidence="9">
    <location>
        <position position="128"/>
    </location>
    <ligand>
        <name>iminosuccinate</name>
        <dbReference type="ChEBI" id="CHEBI:77875"/>
    </ligand>
</feature>
<comment type="subcellular location">
    <subcellularLocation>
        <location evidence="9">Cytoplasm</location>
    </subcellularLocation>
</comment>
<dbReference type="PANTHER" id="PTHR30573">
    <property type="entry name" value="QUINOLINATE SYNTHETASE A"/>
    <property type="match status" value="1"/>
</dbReference>
<comment type="function">
    <text evidence="9">Catalyzes the condensation of iminoaspartate with dihydroxyacetone phosphate to form quinolinate.</text>
</comment>
<keyword evidence="9" id="KW-0963">Cytoplasm</keyword>
<dbReference type="SUPFAM" id="SSF142754">
    <property type="entry name" value="NadA-like"/>
    <property type="match status" value="1"/>
</dbReference>
<feature type="binding site" evidence="9">
    <location>
        <position position="40"/>
    </location>
    <ligand>
        <name>iminosuccinate</name>
        <dbReference type="ChEBI" id="CHEBI:77875"/>
    </ligand>
</feature>
<dbReference type="NCBIfam" id="NF006879">
    <property type="entry name" value="PRK09375.1-4"/>
    <property type="match status" value="1"/>
</dbReference>
<dbReference type="GO" id="GO:0005737">
    <property type="term" value="C:cytoplasm"/>
    <property type="evidence" value="ECO:0007669"/>
    <property type="project" value="UniProtKB-SubCell"/>
</dbReference>
<feature type="binding site" evidence="9">
    <location>
        <begin position="111"/>
        <end position="113"/>
    </location>
    <ligand>
        <name>iminosuccinate</name>
        <dbReference type="ChEBI" id="CHEBI:77875"/>
    </ligand>
</feature>
<comment type="pathway">
    <text evidence="1 9">Cofactor biosynthesis; NAD(+) biosynthesis; quinolinate from iminoaspartate: step 1/1.</text>
</comment>
<dbReference type="NCBIfam" id="NF006878">
    <property type="entry name" value="PRK09375.1-2"/>
    <property type="match status" value="1"/>
</dbReference>